<feature type="compositionally biased region" description="Low complexity" evidence="1">
    <location>
        <begin position="77"/>
        <end position="88"/>
    </location>
</feature>
<feature type="region of interest" description="Disordered" evidence="1">
    <location>
        <begin position="110"/>
        <end position="150"/>
    </location>
</feature>
<sequence>MKFIRDIIAEKRRNVASDAQEDPGQRFPPVGDLNESSQTSHHVLDENQAPDAEESAGSVASAHSETNGMDVPDKVTSDLSDTTLQTDLATEEQSKNEMYRELSSIDCFHLNDDPAEKDETESRRQKMVEKLVQPKAEEDDDEGFIPDEPSDLKFGYAVEVGAVAQDLKQIINPYTDDNDQNHDEEVAEEAQTASHDDAVPKPQGAENDYSHAIASAISGQNATPAPIQEETVSQPMVNTPDPAPREVAQVTGTQNAENDQASVAPDGLMPEQENAAPTPNAPVSVPQPAPGRAMGRSGRVKTRLLGFTGPDSSGSDPFAKQTKNTPPAYSNFPVGWLVVVDGPGRGAAFTLFSGVSQIGRGPDQTVRLDFGDNSISRENHAAIAYDSEQKKFYLGHGGKANLVRLNNRPVLSTEELETDHQIRIGETVLRFIGLCGQDFCWDQHEQGVLQHASNG</sequence>
<evidence type="ECO:0000313" key="4">
    <source>
        <dbReference type="Proteomes" id="UP000193827"/>
    </source>
</evidence>
<dbReference type="EMBL" id="FWFL01000007">
    <property type="protein sequence ID" value="SLN53707.1"/>
    <property type="molecule type" value="Genomic_DNA"/>
</dbReference>
<proteinExistence type="predicted"/>
<dbReference type="Gene3D" id="2.60.200.20">
    <property type="match status" value="1"/>
</dbReference>
<accession>A0A1Y5T425</accession>
<reference evidence="3 4" key="1">
    <citation type="submission" date="2017-03" db="EMBL/GenBank/DDBJ databases">
        <authorList>
            <person name="Afonso C.L."/>
            <person name="Miller P.J."/>
            <person name="Scott M.A."/>
            <person name="Spackman E."/>
            <person name="Goraichik I."/>
            <person name="Dimitrov K.M."/>
            <person name="Suarez D.L."/>
            <person name="Swayne D.E."/>
        </authorList>
    </citation>
    <scope>NUCLEOTIDE SEQUENCE [LARGE SCALE GENOMIC DNA]</scope>
    <source>
        <strain evidence="3 4">CECT 8287</strain>
    </source>
</reference>
<feature type="region of interest" description="Disordered" evidence="1">
    <location>
        <begin position="173"/>
        <end position="326"/>
    </location>
</feature>
<feature type="compositionally biased region" description="Polar residues" evidence="1">
    <location>
        <begin position="250"/>
        <end position="261"/>
    </location>
</feature>
<feature type="domain" description="FHA" evidence="2">
    <location>
        <begin position="356"/>
        <end position="410"/>
    </location>
</feature>
<dbReference type="PROSITE" id="PS50006">
    <property type="entry name" value="FHA_DOMAIN"/>
    <property type="match status" value="1"/>
</dbReference>
<dbReference type="RefSeq" id="WP_085893075.1">
    <property type="nucleotide sequence ID" value="NZ_FWFL01000007.1"/>
</dbReference>
<feature type="compositionally biased region" description="Polar residues" evidence="1">
    <location>
        <begin position="310"/>
        <end position="326"/>
    </location>
</feature>
<dbReference type="Proteomes" id="UP000193827">
    <property type="component" value="Unassembled WGS sequence"/>
</dbReference>
<gene>
    <name evidence="3" type="ORF">PEL8287_02853</name>
</gene>
<evidence type="ECO:0000259" key="2">
    <source>
        <dbReference type="PROSITE" id="PS50006"/>
    </source>
</evidence>
<feature type="region of interest" description="Disordered" evidence="1">
    <location>
        <begin position="13"/>
        <end position="97"/>
    </location>
</feature>
<dbReference type="SUPFAM" id="SSF49879">
    <property type="entry name" value="SMAD/FHA domain"/>
    <property type="match status" value="1"/>
</dbReference>
<protein>
    <recommendedName>
        <fullName evidence="2">FHA domain-containing protein</fullName>
    </recommendedName>
</protein>
<organism evidence="3 4">
    <name type="scientific">Roseovarius litorisediminis</name>
    <dbReference type="NCBI Taxonomy" id="1312363"/>
    <lineage>
        <taxon>Bacteria</taxon>
        <taxon>Pseudomonadati</taxon>
        <taxon>Pseudomonadota</taxon>
        <taxon>Alphaproteobacteria</taxon>
        <taxon>Rhodobacterales</taxon>
        <taxon>Roseobacteraceae</taxon>
        <taxon>Roseovarius</taxon>
    </lineage>
</organism>
<feature type="compositionally biased region" description="Acidic residues" evidence="1">
    <location>
        <begin position="137"/>
        <end position="149"/>
    </location>
</feature>
<feature type="compositionally biased region" description="Basic and acidic residues" evidence="1">
    <location>
        <begin position="120"/>
        <end position="129"/>
    </location>
</feature>
<dbReference type="CDD" id="cd00060">
    <property type="entry name" value="FHA"/>
    <property type="match status" value="1"/>
</dbReference>
<dbReference type="InterPro" id="IPR000253">
    <property type="entry name" value="FHA_dom"/>
</dbReference>
<keyword evidence="4" id="KW-1185">Reference proteome</keyword>
<dbReference type="AlphaFoldDB" id="A0A1Y5T425"/>
<dbReference type="Pfam" id="PF00498">
    <property type="entry name" value="FHA"/>
    <property type="match status" value="1"/>
</dbReference>
<name>A0A1Y5T425_9RHOB</name>
<evidence type="ECO:0000313" key="3">
    <source>
        <dbReference type="EMBL" id="SLN53707.1"/>
    </source>
</evidence>
<dbReference type="InterPro" id="IPR008984">
    <property type="entry name" value="SMAD_FHA_dom_sf"/>
</dbReference>
<evidence type="ECO:0000256" key="1">
    <source>
        <dbReference type="SAM" id="MobiDB-lite"/>
    </source>
</evidence>